<dbReference type="KEGG" id="bsen:DP114_34555"/>
<reference evidence="1 2" key="1">
    <citation type="submission" date="2018-06" db="EMBL/GenBank/DDBJ databases">
        <title>Comparative genomics of Brasilonema spp. strains.</title>
        <authorList>
            <person name="Alvarenga D.O."/>
            <person name="Fiore M.F."/>
            <person name="Varani A.M."/>
        </authorList>
    </citation>
    <scope>NUCLEOTIDE SEQUENCE [LARGE SCALE GENOMIC DNA]</scope>
    <source>
        <strain evidence="1 2">CENA114</strain>
        <plasmid evidence="2">pboct2</plasmid>
    </source>
</reference>
<gene>
    <name evidence="1" type="ORF">DP114_34555</name>
</gene>
<keyword evidence="1" id="KW-0614">Plasmid</keyword>
<dbReference type="EMBL" id="CP030120">
    <property type="protein sequence ID" value="QDL12850.1"/>
    <property type="molecule type" value="Genomic_DNA"/>
</dbReference>
<organism evidence="1 2">
    <name type="scientific">Brasilonema sennae CENA114</name>
    <dbReference type="NCBI Taxonomy" id="415709"/>
    <lineage>
        <taxon>Bacteria</taxon>
        <taxon>Bacillati</taxon>
        <taxon>Cyanobacteriota</taxon>
        <taxon>Cyanophyceae</taxon>
        <taxon>Nostocales</taxon>
        <taxon>Scytonemataceae</taxon>
        <taxon>Brasilonema</taxon>
        <taxon>Bromeliae group (in: Brasilonema)</taxon>
    </lineage>
</organism>
<dbReference type="AlphaFoldDB" id="A0A856MRN8"/>
<sequence length="83" mass="9492">MNTITITFTHNQALSPKYTFEQRVAIKSNCNPQEWATGKVTGLRIDDYSGSTWNYTVVLDSPRGYCEELVEEDLVAVQEIFTR</sequence>
<dbReference type="Proteomes" id="UP000503129">
    <property type="component" value="Plasmid pBOCT2"/>
</dbReference>
<evidence type="ECO:0000313" key="1">
    <source>
        <dbReference type="EMBL" id="QDL12850.1"/>
    </source>
</evidence>
<name>A0A856MRN8_9CYAN</name>
<evidence type="ECO:0000313" key="2">
    <source>
        <dbReference type="Proteomes" id="UP000503129"/>
    </source>
</evidence>
<geneLocation type="plasmid" evidence="2">
    <name>pboct2</name>
</geneLocation>
<protein>
    <submittedName>
        <fullName evidence="1">Uncharacterized protein</fullName>
    </submittedName>
</protein>
<keyword evidence="2" id="KW-1185">Reference proteome</keyword>
<dbReference type="RefSeq" id="WP_169264877.1">
    <property type="nucleotide sequence ID" value="NZ_CAWOXK010000003.1"/>
</dbReference>
<proteinExistence type="predicted"/>
<accession>A0A856MRN8</accession>